<dbReference type="RefSeq" id="WP_207420017.1">
    <property type="nucleotide sequence ID" value="NZ_CP061184.1"/>
</dbReference>
<keyword evidence="2" id="KW-1185">Reference proteome</keyword>
<name>A0ABS3KY24_9PROT</name>
<organism evidence="1 2">
    <name type="scientific">Roseomonas haemaphysalidis</name>
    <dbReference type="NCBI Taxonomy" id="2768162"/>
    <lineage>
        <taxon>Bacteria</taxon>
        <taxon>Pseudomonadati</taxon>
        <taxon>Pseudomonadota</taxon>
        <taxon>Alphaproteobacteria</taxon>
        <taxon>Acetobacterales</taxon>
        <taxon>Roseomonadaceae</taxon>
        <taxon>Roseomonas</taxon>
    </lineage>
</organism>
<proteinExistence type="predicted"/>
<dbReference type="EMBL" id="JACTNG010000023">
    <property type="protein sequence ID" value="MBO1081830.1"/>
    <property type="molecule type" value="Genomic_DNA"/>
</dbReference>
<comment type="caution">
    <text evidence="1">The sequence shown here is derived from an EMBL/GenBank/DDBJ whole genome shotgun (WGS) entry which is preliminary data.</text>
</comment>
<gene>
    <name evidence="1" type="ORF">IAI61_22645</name>
</gene>
<evidence type="ECO:0000313" key="2">
    <source>
        <dbReference type="Proteomes" id="UP001518989"/>
    </source>
</evidence>
<accession>A0ABS3KY24</accession>
<sequence length="51" mass="5911">MQMTLAQEDRRWAEIRAEFQHGTTATVRKPGGLWLHATQPVTMITEQDSRE</sequence>
<reference evidence="1 2" key="1">
    <citation type="submission" date="2020-09" db="EMBL/GenBank/DDBJ databases">
        <title>Roseomonas.</title>
        <authorList>
            <person name="Zhu W."/>
        </authorList>
    </citation>
    <scope>NUCLEOTIDE SEQUENCE [LARGE SCALE GENOMIC DNA]</scope>
    <source>
        <strain evidence="1 2">573</strain>
    </source>
</reference>
<dbReference type="Proteomes" id="UP001518989">
    <property type="component" value="Unassembled WGS sequence"/>
</dbReference>
<evidence type="ECO:0000313" key="1">
    <source>
        <dbReference type="EMBL" id="MBO1081830.1"/>
    </source>
</evidence>
<protein>
    <submittedName>
        <fullName evidence="1">Uncharacterized protein</fullName>
    </submittedName>
</protein>